<feature type="transmembrane region" description="Helical" evidence="1">
    <location>
        <begin position="62"/>
        <end position="82"/>
    </location>
</feature>
<keyword evidence="1" id="KW-0472">Membrane</keyword>
<accession>A0A1W1Z6S2</accession>
<dbReference type="OrthoDB" id="1438590at2"/>
<name>A0A1W1Z6S2_9FLAO</name>
<dbReference type="EMBL" id="FWXO01000001">
    <property type="protein sequence ID" value="SMC44130.1"/>
    <property type="molecule type" value="Genomic_DNA"/>
</dbReference>
<feature type="transmembrane region" description="Helical" evidence="1">
    <location>
        <begin position="12"/>
        <end position="33"/>
    </location>
</feature>
<dbReference type="InterPro" id="IPR025367">
    <property type="entry name" value="DUF4271"/>
</dbReference>
<dbReference type="Pfam" id="PF14093">
    <property type="entry name" value="DUF4271"/>
    <property type="match status" value="1"/>
</dbReference>
<dbReference type="STRING" id="504486.SAMN05660703_1219"/>
<evidence type="ECO:0000256" key="1">
    <source>
        <dbReference type="SAM" id="Phobius"/>
    </source>
</evidence>
<protein>
    <recommendedName>
        <fullName evidence="4">DUF4271 domain-containing protein</fullName>
    </recommendedName>
</protein>
<sequence length="219" mass="25874">MKEVFYRAAQNIDWITIILCCSIISIVLAKSLYYHRFSNFMILPFNNKYIFMYNKKDKLSHWFTIFLSIFQLLNFALFVYYIDSIFHISNATKSANLYFGILGMVLLFFMIKIILNLSNAFVFNITDTISEFLFKNIAYLNYSGFVLLFANILLTYVIKDSKTVVYISFALFFIINMIGWVVVIRNYQKLIANNFFYFILYLCALEITPIVLLGDYFKD</sequence>
<organism evidence="2 3">
    <name type="scientific">Cellulophaga tyrosinoxydans</name>
    <dbReference type="NCBI Taxonomy" id="504486"/>
    <lineage>
        <taxon>Bacteria</taxon>
        <taxon>Pseudomonadati</taxon>
        <taxon>Bacteroidota</taxon>
        <taxon>Flavobacteriia</taxon>
        <taxon>Flavobacteriales</taxon>
        <taxon>Flavobacteriaceae</taxon>
        <taxon>Cellulophaga</taxon>
    </lineage>
</organism>
<dbReference type="RefSeq" id="WP_084060482.1">
    <property type="nucleotide sequence ID" value="NZ_FWXO01000001.1"/>
</dbReference>
<gene>
    <name evidence="2" type="ORF">SAMN05660703_1219</name>
</gene>
<proteinExistence type="predicted"/>
<feature type="transmembrane region" description="Helical" evidence="1">
    <location>
        <begin position="195"/>
        <end position="217"/>
    </location>
</feature>
<dbReference type="Proteomes" id="UP000192360">
    <property type="component" value="Unassembled WGS sequence"/>
</dbReference>
<keyword evidence="3" id="KW-1185">Reference proteome</keyword>
<evidence type="ECO:0008006" key="4">
    <source>
        <dbReference type="Google" id="ProtNLM"/>
    </source>
</evidence>
<dbReference type="AlphaFoldDB" id="A0A1W1Z6S2"/>
<feature type="transmembrane region" description="Helical" evidence="1">
    <location>
        <begin position="97"/>
        <end position="118"/>
    </location>
</feature>
<keyword evidence="1" id="KW-0812">Transmembrane</keyword>
<feature type="transmembrane region" description="Helical" evidence="1">
    <location>
        <begin position="139"/>
        <end position="158"/>
    </location>
</feature>
<evidence type="ECO:0000313" key="3">
    <source>
        <dbReference type="Proteomes" id="UP000192360"/>
    </source>
</evidence>
<reference evidence="2 3" key="1">
    <citation type="submission" date="2017-04" db="EMBL/GenBank/DDBJ databases">
        <authorList>
            <person name="Afonso C.L."/>
            <person name="Miller P.J."/>
            <person name="Scott M.A."/>
            <person name="Spackman E."/>
            <person name="Goraichik I."/>
            <person name="Dimitrov K.M."/>
            <person name="Suarez D.L."/>
            <person name="Swayne D.E."/>
        </authorList>
    </citation>
    <scope>NUCLEOTIDE SEQUENCE [LARGE SCALE GENOMIC DNA]</scope>
    <source>
        <strain evidence="2 3">DSM 21164</strain>
    </source>
</reference>
<feature type="transmembrane region" description="Helical" evidence="1">
    <location>
        <begin position="164"/>
        <end position="183"/>
    </location>
</feature>
<keyword evidence="1" id="KW-1133">Transmembrane helix</keyword>
<evidence type="ECO:0000313" key="2">
    <source>
        <dbReference type="EMBL" id="SMC44130.1"/>
    </source>
</evidence>